<proteinExistence type="predicted"/>
<dbReference type="OrthoDB" id="413008at2759"/>
<dbReference type="AlphaFoldDB" id="A0A8H6IJG1"/>
<organism evidence="1 2">
    <name type="scientific">Ephemerocybe angulata</name>
    <dbReference type="NCBI Taxonomy" id="980116"/>
    <lineage>
        <taxon>Eukaryota</taxon>
        <taxon>Fungi</taxon>
        <taxon>Dikarya</taxon>
        <taxon>Basidiomycota</taxon>
        <taxon>Agaricomycotina</taxon>
        <taxon>Agaricomycetes</taxon>
        <taxon>Agaricomycetidae</taxon>
        <taxon>Agaricales</taxon>
        <taxon>Agaricineae</taxon>
        <taxon>Psathyrellaceae</taxon>
        <taxon>Ephemerocybe</taxon>
    </lineage>
</organism>
<accession>A0A8H6IJG1</accession>
<comment type="caution">
    <text evidence="1">The sequence shown here is derived from an EMBL/GenBank/DDBJ whole genome shotgun (WGS) entry which is preliminary data.</text>
</comment>
<protein>
    <submittedName>
        <fullName evidence="1">Uncharacterized protein</fullName>
    </submittedName>
</protein>
<dbReference type="Proteomes" id="UP000521943">
    <property type="component" value="Unassembled WGS sequence"/>
</dbReference>
<keyword evidence="2" id="KW-1185">Reference proteome</keyword>
<evidence type="ECO:0000313" key="1">
    <source>
        <dbReference type="EMBL" id="KAF6766573.1"/>
    </source>
</evidence>
<evidence type="ECO:0000313" key="2">
    <source>
        <dbReference type="Proteomes" id="UP000521943"/>
    </source>
</evidence>
<name>A0A8H6IJG1_9AGAR</name>
<gene>
    <name evidence="1" type="ORF">DFP72DRAFT_867025</name>
</gene>
<reference evidence="1 2" key="1">
    <citation type="submission" date="2020-07" db="EMBL/GenBank/DDBJ databases">
        <title>Comparative genomics of pyrophilous fungi reveals a link between fire events and developmental genes.</title>
        <authorList>
            <consortium name="DOE Joint Genome Institute"/>
            <person name="Steindorff A.S."/>
            <person name="Carver A."/>
            <person name="Calhoun S."/>
            <person name="Stillman K."/>
            <person name="Liu H."/>
            <person name="Lipzen A."/>
            <person name="Pangilinan J."/>
            <person name="Labutti K."/>
            <person name="Bruns T.D."/>
            <person name="Grigoriev I.V."/>
        </authorList>
    </citation>
    <scope>NUCLEOTIDE SEQUENCE [LARGE SCALE GENOMIC DNA]</scope>
    <source>
        <strain evidence="1 2">CBS 144469</strain>
    </source>
</reference>
<sequence>MYPTCSSLANLQCWRSKQLPVMVVPACCSYSANRAFSIIVPERTDTVSAAGAFAIGVLGTSTRGGSVERLLWCQEWCS</sequence>
<dbReference type="EMBL" id="JACGCI010000001">
    <property type="protein sequence ID" value="KAF6766573.1"/>
    <property type="molecule type" value="Genomic_DNA"/>
</dbReference>